<evidence type="ECO:0000313" key="2">
    <source>
        <dbReference type="EMBL" id="KAJ7738768.1"/>
    </source>
</evidence>
<dbReference type="EMBL" id="JARKIB010000110">
    <property type="protein sequence ID" value="KAJ7738768.1"/>
    <property type="molecule type" value="Genomic_DNA"/>
</dbReference>
<protein>
    <submittedName>
        <fullName evidence="2">Uncharacterized protein</fullName>
    </submittedName>
</protein>
<evidence type="ECO:0000313" key="3">
    <source>
        <dbReference type="Proteomes" id="UP001215598"/>
    </source>
</evidence>
<dbReference type="Proteomes" id="UP001215598">
    <property type="component" value="Unassembled WGS sequence"/>
</dbReference>
<evidence type="ECO:0000256" key="1">
    <source>
        <dbReference type="SAM" id="MobiDB-lite"/>
    </source>
</evidence>
<dbReference type="AlphaFoldDB" id="A0AAD7MZA8"/>
<proteinExistence type="predicted"/>
<keyword evidence="3" id="KW-1185">Reference proteome</keyword>
<organism evidence="2 3">
    <name type="scientific">Mycena metata</name>
    <dbReference type="NCBI Taxonomy" id="1033252"/>
    <lineage>
        <taxon>Eukaryota</taxon>
        <taxon>Fungi</taxon>
        <taxon>Dikarya</taxon>
        <taxon>Basidiomycota</taxon>
        <taxon>Agaricomycotina</taxon>
        <taxon>Agaricomycetes</taxon>
        <taxon>Agaricomycetidae</taxon>
        <taxon>Agaricales</taxon>
        <taxon>Marasmiineae</taxon>
        <taxon>Mycenaceae</taxon>
        <taxon>Mycena</taxon>
    </lineage>
</organism>
<accession>A0AAD7MZA8</accession>
<sequence>MRYYAQDLTTLIYLGPRANAFICAGINIFSRVLYRRSRGLLPNLRESQKRTLTNDKAKASQDYPKPLPFVEYHTRILDFDERTAALGLVRGILQRHGLPHLEYQDLKDVCVRMVLRGWEPLPVGWVCGRLSIGMDDPRLQMDGSAHASRSLPTNRDPLPGAGTNGAKWDRGSKGGNTSEAKKRSQPDKPPSSLIGRNIKPTSGPEFKLGENASGGTVGRFRRPGEARSRGCGYLVEVHITIKVSWAIIRGDAKRNRTKTPVANTKQDFLITVPKFRVEEGKTTAAEVVRDTFSACYCAPCARSVLKVVAFRGLKASIDYMTDSVGELRVGTAFPPPIHFAVRRSNRREGAPADWNFLEMSSARRWLKSASETAKSVAQSGLVD</sequence>
<reference evidence="2" key="1">
    <citation type="submission" date="2023-03" db="EMBL/GenBank/DDBJ databases">
        <title>Massive genome expansion in bonnet fungi (Mycena s.s.) driven by repeated elements and novel gene families across ecological guilds.</title>
        <authorList>
            <consortium name="Lawrence Berkeley National Laboratory"/>
            <person name="Harder C.B."/>
            <person name="Miyauchi S."/>
            <person name="Viragh M."/>
            <person name="Kuo A."/>
            <person name="Thoen E."/>
            <person name="Andreopoulos B."/>
            <person name="Lu D."/>
            <person name="Skrede I."/>
            <person name="Drula E."/>
            <person name="Henrissat B."/>
            <person name="Morin E."/>
            <person name="Kohler A."/>
            <person name="Barry K."/>
            <person name="LaButti K."/>
            <person name="Morin E."/>
            <person name="Salamov A."/>
            <person name="Lipzen A."/>
            <person name="Mereny Z."/>
            <person name="Hegedus B."/>
            <person name="Baldrian P."/>
            <person name="Stursova M."/>
            <person name="Weitz H."/>
            <person name="Taylor A."/>
            <person name="Grigoriev I.V."/>
            <person name="Nagy L.G."/>
            <person name="Martin F."/>
            <person name="Kauserud H."/>
        </authorList>
    </citation>
    <scope>NUCLEOTIDE SEQUENCE</scope>
    <source>
        <strain evidence="2">CBHHK182m</strain>
    </source>
</reference>
<gene>
    <name evidence="2" type="ORF">B0H16DRAFT_1465617</name>
</gene>
<name>A0AAD7MZA8_9AGAR</name>
<feature type="region of interest" description="Disordered" evidence="1">
    <location>
        <begin position="141"/>
        <end position="221"/>
    </location>
</feature>
<comment type="caution">
    <text evidence="2">The sequence shown here is derived from an EMBL/GenBank/DDBJ whole genome shotgun (WGS) entry which is preliminary data.</text>
</comment>